<feature type="compositionally biased region" description="Low complexity" evidence="9">
    <location>
        <begin position="120"/>
        <end position="129"/>
    </location>
</feature>
<dbReference type="InterPro" id="IPR045087">
    <property type="entry name" value="Cu-oxidase_fam"/>
</dbReference>
<sequence>MRSLNYLAVLLPLHSFHALANKPEADVIVHVTETRTVTACPITEWFTCEADLPTSTTKHDDTPATTTPSGGNGGWGSSSPTASSSGGDGGWGSSTHTGGWGTSSGVSTTGGHGGDGGWGSSSTSAGTTTCDHEHHGSSSTTAGQPGTTTSHHDGSDSTTTSHHDGSDGTTTSHSVPTGTTSSYSTSVSGTTSTSTTTSGTTTSSSCGPTATKLGIDIPTTCLDNTPSDRSRWCGKSVDDDTHTTFQTGKTKKYTLTITKENLDFDGSLKESFAINGKTPGEPIVANWGDIVEVTVVNGLSDNATTIHWHGIRQIGTNDQDGVPGVTECGIPPNGARTYTWHASTYGTGWYHSHTLAQYGGGIRGPIIIHGPATAEYDYDLGTVMIDEKFTQTIFQMAYNIARVRGALPAAANYLLNGKNKSPDGSTGESSRWVVKKGKKHLFRIINSAAQSAYAVRFDSHKIKVISADFTPVVPYETDTLWIQPGQRYNVILEANQPEGAYYLRAVSQTGCGATSLNNGLGDSNGIFSYEGACGATPTSSNATIVTAGICNDEPLASLVPHVKKSAGSVSEFQEKVKLLPAGNAATQNFDGFGPILRWYLGGASTDLSTNSATPAGSKTINVTFEDPTLKTLSTLPGLAYNSSAYGNTAVLDGPANEWVYFVIQNNFQTSHPMHLHGHDFSVLGQGRGVFTADMVGQLNFNNPIRRDTALLFGGGSPQAFISGWTVIGFETDNPGAWVMHCHLIWHADGGMGLQYLERPAEIKDYYDDGFKQECKAYEDYKAAGGAEKHQYESGLKRHLSGHQGLGHSHGNVLRH</sequence>
<comment type="similarity">
    <text evidence="3">Belongs to the multicopper oxidase family.</text>
</comment>
<feature type="domain" description="Plastocyanin-like" evidence="13">
    <location>
        <begin position="257"/>
        <end position="371"/>
    </location>
</feature>
<protein>
    <submittedName>
        <fullName evidence="14">Predicted protein</fullName>
    </submittedName>
</protein>
<evidence type="ECO:0000256" key="6">
    <source>
        <dbReference type="ARBA" id="ARBA00022737"/>
    </source>
</evidence>
<dbReference type="CDD" id="cd13854">
    <property type="entry name" value="CuRO_1_MaLCC_like"/>
    <property type="match status" value="1"/>
</dbReference>
<feature type="domain" description="Plastocyanin-like" evidence="12">
    <location>
        <begin position="625"/>
        <end position="760"/>
    </location>
</feature>
<dbReference type="InterPro" id="IPR033138">
    <property type="entry name" value="Cu_oxidase_CS"/>
</dbReference>
<proteinExistence type="evidence at transcript level"/>
<evidence type="ECO:0000256" key="7">
    <source>
        <dbReference type="ARBA" id="ARBA00023002"/>
    </source>
</evidence>
<dbReference type="PANTHER" id="PTHR11709">
    <property type="entry name" value="MULTI-COPPER OXIDASE"/>
    <property type="match status" value="1"/>
</dbReference>
<feature type="signal peptide" evidence="10">
    <location>
        <begin position="1"/>
        <end position="20"/>
    </location>
</feature>
<dbReference type="CDD" id="cd13880">
    <property type="entry name" value="CuRO_2_MaLCC_like"/>
    <property type="match status" value="1"/>
</dbReference>
<dbReference type="PROSITE" id="PS00080">
    <property type="entry name" value="MULTICOPPER_OXIDASE2"/>
    <property type="match status" value="1"/>
</dbReference>
<organism evidence="14">
    <name type="scientific">Hordeum vulgare subsp. vulgare</name>
    <name type="common">Domesticated barley</name>
    <dbReference type="NCBI Taxonomy" id="112509"/>
    <lineage>
        <taxon>Eukaryota</taxon>
        <taxon>Viridiplantae</taxon>
        <taxon>Streptophyta</taxon>
        <taxon>Embryophyta</taxon>
        <taxon>Tracheophyta</taxon>
        <taxon>Spermatophyta</taxon>
        <taxon>Magnoliopsida</taxon>
        <taxon>Liliopsida</taxon>
        <taxon>Poales</taxon>
        <taxon>Poaceae</taxon>
        <taxon>BOP clade</taxon>
        <taxon>Pooideae</taxon>
        <taxon>Triticodae</taxon>
        <taxon>Triticeae</taxon>
        <taxon>Hordeinae</taxon>
        <taxon>Hordeum</taxon>
    </lineage>
</organism>
<dbReference type="Gene3D" id="2.60.40.420">
    <property type="entry name" value="Cupredoxins - blue copper proteins"/>
    <property type="match status" value="3"/>
</dbReference>
<evidence type="ECO:0000256" key="10">
    <source>
        <dbReference type="SAM" id="SignalP"/>
    </source>
</evidence>
<feature type="chain" id="PRO_5003281752" evidence="10">
    <location>
        <begin position="21"/>
        <end position="815"/>
    </location>
</feature>
<evidence type="ECO:0000256" key="1">
    <source>
        <dbReference type="ARBA" id="ARBA00001935"/>
    </source>
</evidence>
<name>F2E7I7_HORVV</name>
<feature type="compositionally biased region" description="Basic and acidic residues" evidence="9">
    <location>
        <begin position="150"/>
        <end position="166"/>
    </location>
</feature>
<dbReference type="AlphaFoldDB" id="F2E7I7"/>
<evidence type="ECO:0000259" key="13">
    <source>
        <dbReference type="Pfam" id="PF07732"/>
    </source>
</evidence>
<evidence type="ECO:0000313" key="14">
    <source>
        <dbReference type="EMBL" id="BAK03309.1"/>
    </source>
</evidence>
<comment type="cofactor">
    <cofactor evidence="1">
        <name>Cu cation</name>
        <dbReference type="ChEBI" id="CHEBI:23378"/>
    </cofactor>
</comment>
<dbReference type="GO" id="GO:0005576">
    <property type="term" value="C:extracellular region"/>
    <property type="evidence" value="ECO:0007669"/>
    <property type="project" value="UniProtKB-SubCell"/>
</dbReference>
<keyword evidence="7" id="KW-0560">Oxidoreductase</keyword>
<dbReference type="InterPro" id="IPR001117">
    <property type="entry name" value="Cu-oxidase_2nd"/>
</dbReference>
<dbReference type="InterPro" id="IPR002355">
    <property type="entry name" value="Cu_oxidase_Cu_BS"/>
</dbReference>
<dbReference type="EMBL" id="AK372111">
    <property type="protein sequence ID" value="BAK03309.1"/>
    <property type="molecule type" value="mRNA"/>
</dbReference>
<reference evidence="14" key="1">
    <citation type="journal article" date="2011" name="Plant Physiol.">
        <title>Comprehensive sequence analysis of 24,783 barley full-length cDNAs derived from 12 clone libraries.</title>
        <authorList>
            <person name="Matsumoto T."/>
            <person name="Tanaka T."/>
            <person name="Sakai H."/>
            <person name="Amano N."/>
            <person name="Kanamori H."/>
            <person name="Kurita K."/>
            <person name="Kikuta A."/>
            <person name="Kamiya K."/>
            <person name="Yamamoto M."/>
            <person name="Ikawa H."/>
            <person name="Fujii N."/>
            <person name="Hori K."/>
            <person name="Itoh T."/>
            <person name="Sato K."/>
        </authorList>
    </citation>
    <scope>NUCLEOTIDE SEQUENCE</scope>
    <source>
        <tissue evidence="14">Shoot and root</tissue>
    </source>
</reference>
<dbReference type="InterPro" id="IPR008972">
    <property type="entry name" value="Cupredoxin"/>
</dbReference>
<dbReference type="InterPro" id="IPR011707">
    <property type="entry name" value="Cu-oxidase-like_N"/>
</dbReference>
<comment type="subcellular location">
    <subcellularLocation>
        <location evidence="2">Secreted</location>
    </subcellularLocation>
</comment>
<feature type="compositionally biased region" description="Low complexity" evidence="9">
    <location>
        <begin position="167"/>
        <end position="209"/>
    </location>
</feature>
<keyword evidence="6" id="KW-0677">Repeat</keyword>
<dbReference type="Pfam" id="PF00394">
    <property type="entry name" value="Cu-oxidase"/>
    <property type="match status" value="1"/>
</dbReference>
<dbReference type="FunFam" id="2.60.40.420:FF:000045">
    <property type="entry name" value="Laccase 2"/>
    <property type="match status" value="1"/>
</dbReference>
<dbReference type="PANTHER" id="PTHR11709:SF502">
    <property type="entry name" value="MULTICOPPER OXIDASE"/>
    <property type="match status" value="1"/>
</dbReference>
<dbReference type="Pfam" id="PF07732">
    <property type="entry name" value="Cu-oxidase_3"/>
    <property type="match status" value="1"/>
</dbReference>
<keyword evidence="10" id="KW-0732">Signal</keyword>
<evidence type="ECO:0000256" key="2">
    <source>
        <dbReference type="ARBA" id="ARBA00004613"/>
    </source>
</evidence>
<keyword evidence="5" id="KW-0479">Metal-binding</keyword>
<dbReference type="InterPro" id="IPR011706">
    <property type="entry name" value="Cu-oxidase_C"/>
</dbReference>
<dbReference type="PROSITE" id="PS00079">
    <property type="entry name" value="MULTICOPPER_OXIDASE1"/>
    <property type="match status" value="1"/>
</dbReference>
<dbReference type="Pfam" id="PF07731">
    <property type="entry name" value="Cu-oxidase_2"/>
    <property type="match status" value="1"/>
</dbReference>
<evidence type="ECO:0000256" key="5">
    <source>
        <dbReference type="ARBA" id="ARBA00022723"/>
    </source>
</evidence>
<accession>F2E7I7</accession>
<dbReference type="CDD" id="cd13901">
    <property type="entry name" value="CuRO_3_MaLCC_like"/>
    <property type="match status" value="1"/>
</dbReference>
<keyword evidence="8" id="KW-0186">Copper</keyword>
<dbReference type="GO" id="GO:0016491">
    <property type="term" value="F:oxidoreductase activity"/>
    <property type="evidence" value="ECO:0007669"/>
    <property type="project" value="UniProtKB-KW"/>
</dbReference>
<evidence type="ECO:0000259" key="11">
    <source>
        <dbReference type="Pfam" id="PF00394"/>
    </source>
</evidence>
<dbReference type="GO" id="GO:0005507">
    <property type="term" value="F:copper ion binding"/>
    <property type="evidence" value="ECO:0007669"/>
    <property type="project" value="InterPro"/>
</dbReference>
<keyword evidence="4" id="KW-0964">Secreted</keyword>
<evidence type="ECO:0000256" key="4">
    <source>
        <dbReference type="ARBA" id="ARBA00022525"/>
    </source>
</evidence>
<evidence type="ECO:0000256" key="9">
    <source>
        <dbReference type="SAM" id="MobiDB-lite"/>
    </source>
</evidence>
<feature type="region of interest" description="Disordered" evidence="9">
    <location>
        <begin position="53"/>
        <end position="209"/>
    </location>
</feature>
<feature type="compositionally biased region" description="Gly residues" evidence="9">
    <location>
        <begin position="86"/>
        <end position="119"/>
    </location>
</feature>
<evidence type="ECO:0000256" key="3">
    <source>
        <dbReference type="ARBA" id="ARBA00010609"/>
    </source>
</evidence>
<evidence type="ECO:0000259" key="12">
    <source>
        <dbReference type="Pfam" id="PF07731"/>
    </source>
</evidence>
<feature type="domain" description="Plastocyanin-like" evidence="11">
    <location>
        <begin position="407"/>
        <end position="509"/>
    </location>
</feature>
<dbReference type="SUPFAM" id="SSF49503">
    <property type="entry name" value="Cupredoxins"/>
    <property type="match status" value="3"/>
</dbReference>
<evidence type="ECO:0000256" key="8">
    <source>
        <dbReference type="ARBA" id="ARBA00023008"/>
    </source>
</evidence>